<keyword evidence="2" id="KW-1185">Reference proteome</keyword>
<gene>
    <name evidence="1" type="ORF">GMARGA_LOCUS18402</name>
</gene>
<name>A0ABN7VH31_GIGMA</name>
<feature type="non-terminal residue" evidence="1">
    <location>
        <position position="1"/>
    </location>
</feature>
<dbReference type="EMBL" id="CAJVQB010014662">
    <property type="protein sequence ID" value="CAG8769893.1"/>
    <property type="molecule type" value="Genomic_DNA"/>
</dbReference>
<proteinExistence type="predicted"/>
<sequence>AWKLVKKKTKNEIDDKIKEYLTISIPIQSYVSQPFSKSNTKKLKRLYENQKVVVYNSPGRPPLLFDYPDLHEHIHDCIKFERCIVNKGMKLLKYGQLAIFVHIAAKAHHHPALIAITSVFISEKKEHINKYYCLALVKGIKQFVAIFSCDSVIISQDDKAKVLFGIPAIGKTFQSMQTINEAAILADYDFPIETHQN</sequence>
<accession>A0ABN7VH31</accession>
<organism evidence="1 2">
    <name type="scientific">Gigaspora margarita</name>
    <dbReference type="NCBI Taxonomy" id="4874"/>
    <lineage>
        <taxon>Eukaryota</taxon>
        <taxon>Fungi</taxon>
        <taxon>Fungi incertae sedis</taxon>
        <taxon>Mucoromycota</taxon>
        <taxon>Glomeromycotina</taxon>
        <taxon>Glomeromycetes</taxon>
        <taxon>Diversisporales</taxon>
        <taxon>Gigasporaceae</taxon>
        <taxon>Gigaspora</taxon>
    </lineage>
</organism>
<evidence type="ECO:0000313" key="1">
    <source>
        <dbReference type="EMBL" id="CAG8769893.1"/>
    </source>
</evidence>
<protein>
    <submittedName>
        <fullName evidence="1">30899_t:CDS:1</fullName>
    </submittedName>
</protein>
<comment type="caution">
    <text evidence="1">The sequence shown here is derived from an EMBL/GenBank/DDBJ whole genome shotgun (WGS) entry which is preliminary data.</text>
</comment>
<reference evidence="1 2" key="1">
    <citation type="submission" date="2021-06" db="EMBL/GenBank/DDBJ databases">
        <authorList>
            <person name="Kallberg Y."/>
            <person name="Tangrot J."/>
            <person name="Rosling A."/>
        </authorList>
    </citation>
    <scope>NUCLEOTIDE SEQUENCE [LARGE SCALE GENOMIC DNA]</scope>
    <source>
        <strain evidence="1 2">120-4 pot B 10/14</strain>
    </source>
</reference>
<dbReference type="Proteomes" id="UP000789901">
    <property type="component" value="Unassembled WGS sequence"/>
</dbReference>
<evidence type="ECO:0000313" key="2">
    <source>
        <dbReference type="Proteomes" id="UP000789901"/>
    </source>
</evidence>